<dbReference type="Pfam" id="PF20237">
    <property type="entry name" value="DUF6594"/>
    <property type="match status" value="1"/>
</dbReference>
<feature type="transmembrane region" description="Helical" evidence="1">
    <location>
        <begin position="62"/>
        <end position="81"/>
    </location>
</feature>
<keyword evidence="4" id="KW-1185">Reference proteome</keyword>
<feature type="transmembrane region" description="Helical" evidence="1">
    <location>
        <begin position="113"/>
        <end position="132"/>
    </location>
</feature>
<dbReference type="Proteomes" id="UP001302602">
    <property type="component" value="Unassembled WGS sequence"/>
</dbReference>
<protein>
    <recommendedName>
        <fullName evidence="2">DUF6594 domain-containing protein</fullName>
    </recommendedName>
</protein>
<accession>A0AAN6TSP1</accession>
<comment type="caution">
    <text evidence="3">The sequence shown here is derived from an EMBL/GenBank/DDBJ whole genome shotgun (WGS) entry which is preliminary data.</text>
</comment>
<keyword evidence="1" id="KW-0472">Membrane</keyword>
<gene>
    <name evidence="3" type="ORF">N657DRAFT_650092</name>
</gene>
<dbReference type="EMBL" id="MU853248">
    <property type="protein sequence ID" value="KAK4119440.1"/>
    <property type="molecule type" value="Genomic_DNA"/>
</dbReference>
<reference evidence="3" key="2">
    <citation type="submission" date="2023-05" db="EMBL/GenBank/DDBJ databases">
        <authorList>
            <consortium name="Lawrence Berkeley National Laboratory"/>
            <person name="Steindorff A."/>
            <person name="Hensen N."/>
            <person name="Bonometti L."/>
            <person name="Westerberg I."/>
            <person name="Brannstrom I.O."/>
            <person name="Guillou S."/>
            <person name="Cros-Aarteil S."/>
            <person name="Calhoun S."/>
            <person name="Haridas S."/>
            <person name="Kuo A."/>
            <person name="Mondo S."/>
            <person name="Pangilinan J."/>
            <person name="Riley R."/>
            <person name="Labutti K."/>
            <person name="Andreopoulos B."/>
            <person name="Lipzen A."/>
            <person name="Chen C."/>
            <person name="Yanf M."/>
            <person name="Daum C."/>
            <person name="Ng V."/>
            <person name="Clum A."/>
            <person name="Ohm R."/>
            <person name="Martin F."/>
            <person name="Silar P."/>
            <person name="Natvig D."/>
            <person name="Lalanne C."/>
            <person name="Gautier V."/>
            <person name="Ament-Velasquez S.L."/>
            <person name="Kruys A."/>
            <person name="Hutchinson M.I."/>
            <person name="Powell A.J."/>
            <person name="Barry K."/>
            <person name="Miller A.N."/>
            <person name="Grigoriev I.V."/>
            <person name="Debuchy R."/>
            <person name="Gladieux P."/>
            <person name="Thoren M.H."/>
            <person name="Johannesson H."/>
        </authorList>
    </citation>
    <scope>NUCLEOTIDE SEQUENCE</scope>
    <source>
        <strain evidence="3">CBS 731.68</strain>
    </source>
</reference>
<organism evidence="3 4">
    <name type="scientific">Parathielavia appendiculata</name>
    <dbReference type="NCBI Taxonomy" id="2587402"/>
    <lineage>
        <taxon>Eukaryota</taxon>
        <taxon>Fungi</taxon>
        <taxon>Dikarya</taxon>
        <taxon>Ascomycota</taxon>
        <taxon>Pezizomycotina</taxon>
        <taxon>Sordariomycetes</taxon>
        <taxon>Sordariomycetidae</taxon>
        <taxon>Sordariales</taxon>
        <taxon>Chaetomiaceae</taxon>
        <taxon>Parathielavia</taxon>
    </lineage>
</organism>
<feature type="domain" description="DUF6594" evidence="2">
    <location>
        <begin position="30"/>
        <end position="125"/>
    </location>
</feature>
<dbReference type="InterPro" id="IPR046529">
    <property type="entry name" value="DUF6594"/>
</dbReference>
<keyword evidence="1" id="KW-1133">Transmembrane helix</keyword>
<sequence>MQRAAWLRNAWQTEDEFKALDPVVPLGAAPWSRSWESRRNPIGGTRHASIRKTWYGAFFRRLWFSFIGGVFLLAPMWIMVLHTTRNTCLITTTAFVVVFGTILAWRMEKPTEVLAATLAYAAVLVVFVGLAVEGDASVETPPSLLDTIF</sequence>
<evidence type="ECO:0000259" key="2">
    <source>
        <dbReference type="Pfam" id="PF20237"/>
    </source>
</evidence>
<dbReference type="GeneID" id="87830636"/>
<keyword evidence="1" id="KW-0812">Transmembrane</keyword>
<reference evidence="3" key="1">
    <citation type="journal article" date="2023" name="Mol. Phylogenet. Evol.">
        <title>Genome-scale phylogeny and comparative genomics of the fungal order Sordariales.</title>
        <authorList>
            <person name="Hensen N."/>
            <person name="Bonometti L."/>
            <person name="Westerberg I."/>
            <person name="Brannstrom I.O."/>
            <person name="Guillou S."/>
            <person name="Cros-Aarteil S."/>
            <person name="Calhoun S."/>
            <person name="Haridas S."/>
            <person name="Kuo A."/>
            <person name="Mondo S."/>
            <person name="Pangilinan J."/>
            <person name="Riley R."/>
            <person name="LaButti K."/>
            <person name="Andreopoulos B."/>
            <person name="Lipzen A."/>
            <person name="Chen C."/>
            <person name="Yan M."/>
            <person name="Daum C."/>
            <person name="Ng V."/>
            <person name="Clum A."/>
            <person name="Steindorff A."/>
            <person name="Ohm R.A."/>
            <person name="Martin F."/>
            <person name="Silar P."/>
            <person name="Natvig D.O."/>
            <person name="Lalanne C."/>
            <person name="Gautier V."/>
            <person name="Ament-Velasquez S.L."/>
            <person name="Kruys A."/>
            <person name="Hutchinson M.I."/>
            <person name="Powell A.J."/>
            <person name="Barry K."/>
            <person name="Miller A.N."/>
            <person name="Grigoriev I.V."/>
            <person name="Debuchy R."/>
            <person name="Gladieux P."/>
            <person name="Hiltunen Thoren M."/>
            <person name="Johannesson H."/>
        </authorList>
    </citation>
    <scope>NUCLEOTIDE SEQUENCE</scope>
    <source>
        <strain evidence="3">CBS 731.68</strain>
    </source>
</reference>
<feature type="transmembrane region" description="Helical" evidence="1">
    <location>
        <begin position="88"/>
        <end position="107"/>
    </location>
</feature>
<name>A0AAN6TSP1_9PEZI</name>
<evidence type="ECO:0000313" key="3">
    <source>
        <dbReference type="EMBL" id="KAK4119440.1"/>
    </source>
</evidence>
<evidence type="ECO:0000256" key="1">
    <source>
        <dbReference type="SAM" id="Phobius"/>
    </source>
</evidence>
<proteinExistence type="predicted"/>
<dbReference type="AlphaFoldDB" id="A0AAN6TSP1"/>
<dbReference type="RefSeq" id="XP_062643213.1">
    <property type="nucleotide sequence ID" value="XM_062793867.1"/>
</dbReference>
<evidence type="ECO:0000313" key="4">
    <source>
        <dbReference type="Proteomes" id="UP001302602"/>
    </source>
</evidence>